<feature type="compositionally biased region" description="Pro residues" evidence="1">
    <location>
        <begin position="79"/>
        <end position="129"/>
    </location>
</feature>
<keyword evidence="4" id="KW-1185">Reference proteome</keyword>
<accession>A0ABQ3Y6E6</accession>
<feature type="compositionally biased region" description="Low complexity" evidence="1">
    <location>
        <begin position="208"/>
        <end position="227"/>
    </location>
</feature>
<comment type="caution">
    <text evidence="3">The sequence shown here is derived from an EMBL/GenBank/DDBJ whole genome shotgun (WGS) entry which is preliminary data.</text>
</comment>
<evidence type="ECO:0000313" key="3">
    <source>
        <dbReference type="EMBL" id="GID75450.1"/>
    </source>
</evidence>
<dbReference type="EMBL" id="BOMI01000078">
    <property type="protein sequence ID" value="GID75450.1"/>
    <property type="molecule type" value="Genomic_DNA"/>
</dbReference>
<feature type="compositionally biased region" description="Low complexity" evidence="1">
    <location>
        <begin position="1"/>
        <end position="16"/>
    </location>
</feature>
<dbReference type="PRINTS" id="PR01217">
    <property type="entry name" value="PRICHEXTENSN"/>
</dbReference>
<feature type="region of interest" description="Disordered" evidence="1">
    <location>
        <begin position="1"/>
        <end position="264"/>
    </location>
</feature>
<feature type="compositionally biased region" description="Basic and acidic residues" evidence="1">
    <location>
        <begin position="53"/>
        <end position="63"/>
    </location>
</feature>
<sequence>MAEQQPGDPTPAAAAPDRTRVEDGSEPSTVDAPARWSGAAAVPPPTPRKRWWQRHEEPEDDRLATPAVDPWADHDTPVDPFPLVPEIPEAPLPPTRVETPPPAGAEPPAPPAGAEPPAPPTRAEPPAPPAFANRPPITAQPRPAASPPARPVASPPARPAASPPARPVAPPAAGPPPARPVTGPPRAPLPPAPKSAKQRRRDRKAAKRQAAQIQAAQIQAGRRQAVAPRPPAGPPTGGRGPLPAPPPWAPRQPQRPMPPPPRRRRRWGRRLALLSLLGVACCCGVPFGWFRLSGQYPASARLPESFADLQLRDTEDTGAGGFAGEYGDSRGKRVTVFGVTGFRLTPGTDVRTHLDQVADEYKLSEVQAFDLGETGAHESCGVGRDNGATVVVCAWADHGSLATVLLTRRSVEDSADLVARLRDAVLN</sequence>
<protein>
    <submittedName>
        <fullName evidence="3">Uncharacterized protein</fullName>
    </submittedName>
</protein>
<gene>
    <name evidence="3" type="ORF">Ade02nite_40910</name>
</gene>
<feature type="compositionally biased region" description="Pro residues" evidence="1">
    <location>
        <begin position="144"/>
        <end position="193"/>
    </location>
</feature>
<organism evidence="3 4">
    <name type="scientific">Paractinoplanes deccanensis</name>
    <dbReference type="NCBI Taxonomy" id="113561"/>
    <lineage>
        <taxon>Bacteria</taxon>
        <taxon>Bacillati</taxon>
        <taxon>Actinomycetota</taxon>
        <taxon>Actinomycetes</taxon>
        <taxon>Micromonosporales</taxon>
        <taxon>Micromonosporaceae</taxon>
        <taxon>Paractinoplanes</taxon>
    </lineage>
</organism>
<name>A0ABQ3Y6E6_9ACTN</name>
<keyword evidence="2" id="KW-0812">Transmembrane</keyword>
<proteinExistence type="predicted"/>
<evidence type="ECO:0000256" key="2">
    <source>
        <dbReference type="SAM" id="Phobius"/>
    </source>
</evidence>
<dbReference type="RefSeq" id="WP_203765863.1">
    <property type="nucleotide sequence ID" value="NZ_BAAABO010000016.1"/>
</dbReference>
<feature type="compositionally biased region" description="Basic residues" evidence="1">
    <location>
        <begin position="196"/>
        <end position="207"/>
    </location>
</feature>
<reference evidence="3 4" key="1">
    <citation type="submission" date="2021-01" db="EMBL/GenBank/DDBJ databases">
        <title>Whole genome shotgun sequence of Actinoplanes deccanensis NBRC 13994.</title>
        <authorList>
            <person name="Komaki H."/>
            <person name="Tamura T."/>
        </authorList>
    </citation>
    <scope>NUCLEOTIDE SEQUENCE [LARGE SCALE GENOMIC DNA]</scope>
    <source>
        <strain evidence="3 4">NBRC 13994</strain>
    </source>
</reference>
<dbReference type="Proteomes" id="UP000609879">
    <property type="component" value="Unassembled WGS sequence"/>
</dbReference>
<evidence type="ECO:0000313" key="4">
    <source>
        <dbReference type="Proteomes" id="UP000609879"/>
    </source>
</evidence>
<keyword evidence="2" id="KW-0472">Membrane</keyword>
<evidence type="ECO:0000256" key="1">
    <source>
        <dbReference type="SAM" id="MobiDB-lite"/>
    </source>
</evidence>
<feature type="compositionally biased region" description="Pro residues" evidence="1">
    <location>
        <begin position="242"/>
        <end position="260"/>
    </location>
</feature>
<keyword evidence="2" id="KW-1133">Transmembrane helix</keyword>
<feature type="transmembrane region" description="Helical" evidence="2">
    <location>
        <begin position="271"/>
        <end position="290"/>
    </location>
</feature>